<dbReference type="OrthoDB" id="428895at2759"/>
<dbReference type="FunFam" id="1.20.5.110:FF:000036">
    <property type="entry name" value="Putative Syntaxin-8"/>
    <property type="match status" value="1"/>
</dbReference>
<dbReference type="GO" id="GO:0048278">
    <property type="term" value="P:vesicle docking"/>
    <property type="evidence" value="ECO:0007669"/>
    <property type="project" value="TreeGrafter"/>
</dbReference>
<dbReference type="InterPro" id="IPR041875">
    <property type="entry name" value="Syntaxin-8_SNARE"/>
</dbReference>
<comment type="similarity">
    <text evidence="2">Belongs to the syntaxin family.</text>
</comment>
<dbReference type="GO" id="GO:0005770">
    <property type="term" value="C:late endosome"/>
    <property type="evidence" value="ECO:0007669"/>
    <property type="project" value="UniProtKB-ARBA"/>
</dbReference>
<evidence type="ECO:0000256" key="3">
    <source>
        <dbReference type="ARBA" id="ARBA00022448"/>
    </source>
</evidence>
<dbReference type="Proteomes" id="UP000515152">
    <property type="component" value="Chromosome 26"/>
</dbReference>
<keyword evidence="15" id="KW-1185">Reference proteome</keyword>
<evidence type="ECO:0000256" key="12">
    <source>
        <dbReference type="SAM" id="Coils"/>
    </source>
</evidence>
<evidence type="ECO:0000256" key="13">
    <source>
        <dbReference type="SAM" id="Phobius"/>
    </source>
</evidence>
<evidence type="ECO:0000259" key="14">
    <source>
        <dbReference type="PROSITE" id="PS50192"/>
    </source>
</evidence>
<sequence length="238" mass="26435">MSQDPWIQNYDATCRLAQEIAENIHERNRQQRTGGNPAKINMTLRASLQKLKQNITQLRETLIRASSQRRIIQSEADRRQSLLDSLVTKERQLLATFKGDITESEPARSTLMSSGGGGQGGAVNPWLVDESEETRGLSFGDIKTQQQQIIEVQDAGLDALAAVISRQKQMGQEIGNELETQNEIIDDLTNLVDKTDGRIRNETRRVKLVETKSASCGMLVVIVLLLIAIVVVGVWPTS</sequence>
<evidence type="ECO:0000256" key="7">
    <source>
        <dbReference type="ARBA" id="ARBA00022989"/>
    </source>
</evidence>
<feature type="domain" description="T-SNARE coiled-coil homology" evidence="14">
    <location>
        <begin position="147"/>
        <end position="209"/>
    </location>
</feature>
<dbReference type="Pfam" id="PF05739">
    <property type="entry name" value="SNARE"/>
    <property type="match status" value="1"/>
</dbReference>
<evidence type="ECO:0000256" key="4">
    <source>
        <dbReference type="ARBA" id="ARBA00022553"/>
    </source>
</evidence>
<dbReference type="GO" id="GO:0000149">
    <property type="term" value="F:SNARE binding"/>
    <property type="evidence" value="ECO:0007669"/>
    <property type="project" value="Ensembl"/>
</dbReference>
<dbReference type="RefSeq" id="XP_012686685.1">
    <property type="nucleotide sequence ID" value="XM_012831231.2"/>
</dbReference>
<evidence type="ECO:0000256" key="10">
    <source>
        <dbReference type="ARBA" id="ARBA00055629"/>
    </source>
</evidence>
<dbReference type="GeneID" id="105903465"/>
<dbReference type="GO" id="GO:0006906">
    <property type="term" value="P:vesicle fusion"/>
    <property type="evidence" value="ECO:0007669"/>
    <property type="project" value="TreeGrafter"/>
</dbReference>
<evidence type="ECO:0000256" key="8">
    <source>
        <dbReference type="ARBA" id="ARBA00023054"/>
    </source>
</evidence>
<comment type="function">
    <text evidence="10">Vesicle trafficking protein that functions in the early secretory pathway, possibly by mediating retrograde transport from cis-Golgi membranes to the ER.</text>
</comment>
<name>A0A6P3W2V1_CLUHA</name>
<keyword evidence="4" id="KW-0597">Phosphoprotein</keyword>
<feature type="coiled-coil region" evidence="12">
    <location>
        <begin position="41"/>
        <end position="68"/>
    </location>
</feature>
<evidence type="ECO:0000256" key="9">
    <source>
        <dbReference type="ARBA" id="ARBA00023136"/>
    </source>
</evidence>
<dbReference type="Gene3D" id="1.20.5.110">
    <property type="match status" value="1"/>
</dbReference>
<keyword evidence="6" id="KW-0832">Ubl conjugation</keyword>
<evidence type="ECO:0000256" key="5">
    <source>
        <dbReference type="ARBA" id="ARBA00022692"/>
    </source>
</evidence>
<protein>
    <recommendedName>
        <fullName evidence="11">Syntaxin-8</fullName>
    </recommendedName>
</protein>
<evidence type="ECO:0000256" key="11">
    <source>
        <dbReference type="ARBA" id="ARBA00072662"/>
    </source>
</evidence>
<dbReference type="SMART" id="SM00397">
    <property type="entry name" value="t_SNARE"/>
    <property type="match status" value="1"/>
</dbReference>
<dbReference type="InterPro" id="IPR000727">
    <property type="entry name" value="T_SNARE_dom"/>
</dbReference>
<keyword evidence="5 13" id="KW-0812">Transmembrane</keyword>
<accession>A0A6P3W2V1</accession>
<dbReference type="CTD" id="9482"/>
<dbReference type="AlphaFoldDB" id="A0A6P3W2V1"/>
<keyword evidence="3" id="KW-0813">Transport</keyword>
<evidence type="ECO:0000256" key="1">
    <source>
        <dbReference type="ARBA" id="ARBA00004211"/>
    </source>
</evidence>
<dbReference type="PROSITE" id="PS50192">
    <property type="entry name" value="T_SNARE"/>
    <property type="match status" value="1"/>
</dbReference>
<dbReference type="SUPFAM" id="SSF58038">
    <property type="entry name" value="SNARE fusion complex"/>
    <property type="match status" value="1"/>
</dbReference>
<evidence type="ECO:0000313" key="15">
    <source>
        <dbReference type="Proteomes" id="UP000515152"/>
    </source>
</evidence>
<proteinExistence type="inferred from homology"/>
<comment type="subcellular location">
    <subcellularLocation>
        <location evidence="1">Membrane</location>
        <topology evidence="1">Single-pass type IV membrane protein</topology>
    </subcellularLocation>
</comment>
<dbReference type="GO" id="GO:0006886">
    <property type="term" value="P:intracellular protein transport"/>
    <property type="evidence" value="ECO:0007669"/>
    <property type="project" value="TreeGrafter"/>
</dbReference>
<gene>
    <name evidence="16" type="primary">stx8</name>
</gene>
<organism evidence="15 16">
    <name type="scientific">Clupea harengus</name>
    <name type="common">Atlantic herring</name>
    <dbReference type="NCBI Taxonomy" id="7950"/>
    <lineage>
        <taxon>Eukaryota</taxon>
        <taxon>Metazoa</taxon>
        <taxon>Chordata</taxon>
        <taxon>Craniata</taxon>
        <taxon>Vertebrata</taxon>
        <taxon>Euteleostomi</taxon>
        <taxon>Actinopterygii</taxon>
        <taxon>Neopterygii</taxon>
        <taxon>Teleostei</taxon>
        <taxon>Clupei</taxon>
        <taxon>Clupeiformes</taxon>
        <taxon>Clupeoidei</taxon>
        <taxon>Clupeidae</taxon>
        <taxon>Clupea</taxon>
    </lineage>
</organism>
<evidence type="ECO:0000313" key="16">
    <source>
        <dbReference type="RefSeq" id="XP_012686685.1"/>
    </source>
</evidence>
<dbReference type="PANTHER" id="PTHR19957">
    <property type="entry name" value="SYNTAXIN"/>
    <property type="match status" value="1"/>
</dbReference>
<evidence type="ECO:0000256" key="2">
    <source>
        <dbReference type="ARBA" id="ARBA00009063"/>
    </source>
</evidence>
<dbReference type="GO" id="GO:0031201">
    <property type="term" value="C:SNARE complex"/>
    <property type="evidence" value="ECO:0007669"/>
    <property type="project" value="TreeGrafter"/>
</dbReference>
<dbReference type="KEGG" id="char:105903465"/>
<evidence type="ECO:0000256" key="6">
    <source>
        <dbReference type="ARBA" id="ARBA00022843"/>
    </source>
</evidence>
<dbReference type="PANTHER" id="PTHR19957:SF124">
    <property type="entry name" value="SYNTAXIN-8"/>
    <property type="match status" value="1"/>
</dbReference>
<keyword evidence="7 13" id="KW-1133">Transmembrane helix</keyword>
<dbReference type="InterPro" id="IPR045242">
    <property type="entry name" value="Syntaxin"/>
</dbReference>
<reference evidence="16" key="1">
    <citation type="submission" date="2025-08" db="UniProtKB">
        <authorList>
            <consortium name="RefSeq"/>
        </authorList>
    </citation>
    <scope>IDENTIFICATION</scope>
</reference>
<keyword evidence="9 13" id="KW-0472">Membrane</keyword>
<dbReference type="CDD" id="cd15852">
    <property type="entry name" value="SNARE_Syntaxin8"/>
    <property type="match status" value="1"/>
</dbReference>
<dbReference type="GO" id="GO:0005484">
    <property type="term" value="F:SNAP receptor activity"/>
    <property type="evidence" value="ECO:0007669"/>
    <property type="project" value="TreeGrafter"/>
</dbReference>
<feature type="transmembrane region" description="Helical" evidence="13">
    <location>
        <begin position="214"/>
        <end position="235"/>
    </location>
</feature>
<keyword evidence="8 12" id="KW-0175">Coiled coil</keyword>